<evidence type="ECO:0000259" key="8">
    <source>
        <dbReference type="PROSITE" id="PS50893"/>
    </source>
</evidence>
<dbReference type="RefSeq" id="WP_264714231.1">
    <property type="nucleotide sequence ID" value="NZ_JAPDNT010000009.1"/>
</dbReference>
<evidence type="ECO:0000256" key="4">
    <source>
        <dbReference type="ARBA" id="ARBA00022475"/>
    </source>
</evidence>
<name>A0AA41YMM1_9PROT</name>
<dbReference type="InterPro" id="IPR003439">
    <property type="entry name" value="ABC_transporter-like_ATP-bd"/>
</dbReference>
<dbReference type="InterPro" id="IPR017871">
    <property type="entry name" value="ABC_transporter-like_CS"/>
</dbReference>
<keyword evidence="4" id="KW-1003">Cell membrane</keyword>
<evidence type="ECO:0000313" key="10">
    <source>
        <dbReference type="Proteomes" id="UP001165679"/>
    </source>
</evidence>
<reference evidence="9" key="2">
    <citation type="submission" date="2022-10" db="EMBL/GenBank/DDBJ databases">
        <authorList>
            <person name="Trinh H.N."/>
        </authorList>
    </citation>
    <scope>NUCLEOTIDE SEQUENCE</scope>
    <source>
        <strain evidence="9">RN2-1</strain>
    </source>
</reference>
<dbReference type="GO" id="GO:0005524">
    <property type="term" value="F:ATP binding"/>
    <property type="evidence" value="ECO:0007669"/>
    <property type="project" value="UniProtKB-KW"/>
</dbReference>
<dbReference type="InterPro" id="IPR050388">
    <property type="entry name" value="ABC_Ni/Peptide_Import"/>
</dbReference>
<dbReference type="PANTHER" id="PTHR43297">
    <property type="entry name" value="OLIGOPEPTIDE TRANSPORT ATP-BINDING PROTEIN APPD"/>
    <property type="match status" value="1"/>
</dbReference>
<sequence length="335" mass="35146">MSEAPLATGSLPAAGAPLLSVRDLRLTVAGAGRPLVDGVSFDVPPGGVVGIVGESGCGKSLTALSVLRLTAPAIGVSGQILFSGEDLLRVGAQRLRQVRGGEIAMVFQEPMTSLNSVFTVGDQIAEAIRTHYAVSRRAARATAIEFLAKVGVPSPATRVDNYPHQMSGGMRQRAMIAMALACRPKLLIADEPTTALDVTIQAQILDLLRQLRAEFGMAVLIITHDLGVVADLADEVVVMYAGRVVEQAPVATLFARPMHPYTEGLLRSAPPIDVDVERLPTIPGTVPAPGLVMPGCRFAPRCGYARAACDQGEPPLIPLGGGQRAACIRHRGYAP</sequence>
<comment type="subcellular location">
    <subcellularLocation>
        <location evidence="1">Cell inner membrane</location>
        <topology evidence="1">Peripheral membrane protein</topology>
    </subcellularLocation>
</comment>
<evidence type="ECO:0000256" key="1">
    <source>
        <dbReference type="ARBA" id="ARBA00004417"/>
    </source>
</evidence>
<accession>A0AA41YMM1</accession>
<dbReference type="Pfam" id="PF00005">
    <property type="entry name" value="ABC_tran"/>
    <property type="match status" value="1"/>
</dbReference>
<evidence type="ECO:0000313" key="9">
    <source>
        <dbReference type="EMBL" id="MCW3475515.1"/>
    </source>
</evidence>
<dbReference type="PROSITE" id="PS00211">
    <property type="entry name" value="ABC_TRANSPORTER_1"/>
    <property type="match status" value="1"/>
</dbReference>
<keyword evidence="7" id="KW-0472">Membrane</keyword>
<keyword evidence="5" id="KW-0547">Nucleotide-binding</keyword>
<keyword evidence="6 9" id="KW-0067">ATP-binding</keyword>
<dbReference type="InterPro" id="IPR003593">
    <property type="entry name" value="AAA+_ATPase"/>
</dbReference>
<dbReference type="InterPro" id="IPR027417">
    <property type="entry name" value="P-loop_NTPase"/>
</dbReference>
<keyword evidence="10" id="KW-1185">Reference proteome</keyword>
<evidence type="ECO:0000256" key="6">
    <source>
        <dbReference type="ARBA" id="ARBA00022840"/>
    </source>
</evidence>
<feature type="domain" description="ABC transporter" evidence="8">
    <location>
        <begin position="19"/>
        <end position="266"/>
    </location>
</feature>
<dbReference type="GO" id="GO:0005886">
    <property type="term" value="C:plasma membrane"/>
    <property type="evidence" value="ECO:0007669"/>
    <property type="project" value="UniProtKB-SubCell"/>
</dbReference>
<evidence type="ECO:0000256" key="7">
    <source>
        <dbReference type="ARBA" id="ARBA00023136"/>
    </source>
</evidence>
<protein>
    <submittedName>
        <fullName evidence="9">ABC transporter ATP-binding protein</fullName>
    </submittedName>
</protein>
<dbReference type="CDD" id="cd03257">
    <property type="entry name" value="ABC_NikE_OppD_transporters"/>
    <property type="match status" value="1"/>
</dbReference>
<dbReference type="Proteomes" id="UP001165679">
    <property type="component" value="Unassembled WGS sequence"/>
</dbReference>
<dbReference type="AlphaFoldDB" id="A0AA41YMM1"/>
<dbReference type="Gene3D" id="3.40.50.300">
    <property type="entry name" value="P-loop containing nucleotide triphosphate hydrolases"/>
    <property type="match status" value="1"/>
</dbReference>
<evidence type="ECO:0000256" key="2">
    <source>
        <dbReference type="ARBA" id="ARBA00005417"/>
    </source>
</evidence>
<proteinExistence type="inferred from homology"/>
<organism evidence="9 10">
    <name type="scientific">Limobrevibacterium gyesilva</name>
    <dbReference type="NCBI Taxonomy" id="2991712"/>
    <lineage>
        <taxon>Bacteria</taxon>
        <taxon>Pseudomonadati</taxon>
        <taxon>Pseudomonadota</taxon>
        <taxon>Alphaproteobacteria</taxon>
        <taxon>Acetobacterales</taxon>
        <taxon>Acetobacteraceae</taxon>
        <taxon>Limobrevibacterium</taxon>
    </lineage>
</organism>
<comment type="caution">
    <text evidence="9">The sequence shown here is derived from an EMBL/GenBank/DDBJ whole genome shotgun (WGS) entry which is preliminary data.</text>
</comment>
<reference evidence="9" key="1">
    <citation type="submission" date="2022-09" db="EMBL/GenBank/DDBJ databases">
        <title>Rhodovastum sp. nov. RN2-1 isolated from soil in Seongnam, South Korea.</title>
        <authorList>
            <person name="Le N.T."/>
        </authorList>
    </citation>
    <scope>NUCLEOTIDE SEQUENCE</scope>
    <source>
        <strain evidence="9">RN2-1</strain>
    </source>
</reference>
<dbReference type="EMBL" id="JAPDNT010000009">
    <property type="protein sequence ID" value="MCW3475515.1"/>
    <property type="molecule type" value="Genomic_DNA"/>
</dbReference>
<evidence type="ECO:0000256" key="5">
    <source>
        <dbReference type="ARBA" id="ARBA00022741"/>
    </source>
</evidence>
<comment type="similarity">
    <text evidence="2">Belongs to the ABC transporter superfamily.</text>
</comment>
<dbReference type="GO" id="GO:0016887">
    <property type="term" value="F:ATP hydrolysis activity"/>
    <property type="evidence" value="ECO:0007669"/>
    <property type="project" value="InterPro"/>
</dbReference>
<dbReference type="Pfam" id="PF08352">
    <property type="entry name" value="oligo_HPY"/>
    <property type="match status" value="1"/>
</dbReference>
<gene>
    <name evidence="9" type="ORF">OL599_13100</name>
</gene>
<dbReference type="GO" id="GO:0015833">
    <property type="term" value="P:peptide transport"/>
    <property type="evidence" value="ECO:0007669"/>
    <property type="project" value="InterPro"/>
</dbReference>
<dbReference type="PROSITE" id="PS50893">
    <property type="entry name" value="ABC_TRANSPORTER_2"/>
    <property type="match status" value="1"/>
</dbReference>
<evidence type="ECO:0000256" key="3">
    <source>
        <dbReference type="ARBA" id="ARBA00022448"/>
    </source>
</evidence>
<dbReference type="InterPro" id="IPR013563">
    <property type="entry name" value="Oligopep_ABC_C"/>
</dbReference>
<dbReference type="FunFam" id="3.40.50.300:FF:000016">
    <property type="entry name" value="Oligopeptide ABC transporter ATP-binding component"/>
    <property type="match status" value="1"/>
</dbReference>
<dbReference type="SUPFAM" id="SSF52540">
    <property type="entry name" value="P-loop containing nucleoside triphosphate hydrolases"/>
    <property type="match status" value="1"/>
</dbReference>
<keyword evidence="3" id="KW-0813">Transport</keyword>
<dbReference type="SMART" id="SM00382">
    <property type="entry name" value="AAA"/>
    <property type="match status" value="1"/>
</dbReference>
<dbReference type="PANTHER" id="PTHR43297:SF2">
    <property type="entry name" value="DIPEPTIDE TRANSPORT ATP-BINDING PROTEIN DPPD"/>
    <property type="match status" value="1"/>
</dbReference>
<dbReference type="NCBIfam" id="TIGR01727">
    <property type="entry name" value="oligo_HPY"/>
    <property type="match status" value="1"/>
</dbReference>
<dbReference type="GO" id="GO:0055085">
    <property type="term" value="P:transmembrane transport"/>
    <property type="evidence" value="ECO:0007669"/>
    <property type="project" value="UniProtKB-ARBA"/>
</dbReference>